<evidence type="ECO:0000313" key="3">
    <source>
        <dbReference type="Proteomes" id="UP000566819"/>
    </source>
</evidence>
<evidence type="ECO:0000256" key="1">
    <source>
        <dbReference type="ARBA" id="ARBA00022485"/>
    </source>
</evidence>
<proteinExistence type="predicted"/>
<keyword evidence="1" id="KW-0479">Metal-binding</keyword>
<reference evidence="2 3" key="1">
    <citation type="submission" date="2020-03" db="EMBL/GenBank/DDBJ databases">
        <title>Draft Genome Sequence of Cudoniella acicularis.</title>
        <authorList>
            <person name="Buettner E."/>
            <person name="Kellner H."/>
        </authorList>
    </citation>
    <scope>NUCLEOTIDE SEQUENCE [LARGE SCALE GENOMIC DNA]</scope>
    <source>
        <strain evidence="2 3">DSM 108380</strain>
    </source>
</reference>
<comment type="caution">
    <text evidence="2">The sequence shown here is derived from an EMBL/GenBank/DDBJ whole genome shotgun (WGS) entry which is preliminary data.</text>
</comment>
<dbReference type="AlphaFoldDB" id="A0A8H4VZ92"/>
<evidence type="ECO:0000313" key="2">
    <source>
        <dbReference type="EMBL" id="KAF4628288.1"/>
    </source>
</evidence>
<keyword evidence="3" id="KW-1185">Reference proteome</keyword>
<dbReference type="Gene3D" id="3.20.20.70">
    <property type="entry name" value="Aldolase class I"/>
    <property type="match status" value="1"/>
</dbReference>
<dbReference type="InterPro" id="IPR003739">
    <property type="entry name" value="Lys_aminomutase/Glu_NH3_mut"/>
</dbReference>
<keyword evidence="1" id="KW-0408">Iron</keyword>
<organism evidence="2 3">
    <name type="scientific">Cudoniella acicularis</name>
    <dbReference type="NCBI Taxonomy" id="354080"/>
    <lineage>
        <taxon>Eukaryota</taxon>
        <taxon>Fungi</taxon>
        <taxon>Dikarya</taxon>
        <taxon>Ascomycota</taxon>
        <taxon>Pezizomycotina</taxon>
        <taxon>Leotiomycetes</taxon>
        <taxon>Helotiales</taxon>
        <taxon>Tricladiaceae</taxon>
        <taxon>Cudoniella</taxon>
    </lineage>
</organism>
<dbReference type="Proteomes" id="UP000566819">
    <property type="component" value="Unassembled WGS sequence"/>
</dbReference>
<dbReference type="PANTHER" id="PTHR30538">
    <property type="entry name" value="LYSINE 2,3-AMINOMUTASE-RELATED"/>
    <property type="match status" value="1"/>
</dbReference>
<dbReference type="EMBL" id="JAAMPI010000833">
    <property type="protein sequence ID" value="KAF4628288.1"/>
    <property type="molecule type" value="Genomic_DNA"/>
</dbReference>
<dbReference type="GO" id="GO:0051539">
    <property type="term" value="F:4 iron, 4 sulfur cluster binding"/>
    <property type="evidence" value="ECO:0007669"/>
    <property type="project" value="UniProtKB-KW"/>
</dbReference>
<dbReference type="OrthoDB" id="5396721at2759"/>
<dbReference type="InterPro" id="IPR013785">
    <property type="entry name" value="Aldolase_TIM"/>
</dbReference>
<protein>
    <submittedName>
        <fullName evidence="2">Uncharacterized protein</fullName>
    </submittedName>
</protein>
<accession>A0A8H4VZ92</accession>
<dbReference type="PANTHER" id="PTHR30538:SF0">
    <property type="entry name" value="L-LYSINE 2,3-AMINOMUTASE AQ_1632-RELATED"/>
    <property type="match status" value="1"/>
</dbReference>
<keyword evidence="1" id="KW-0004">4Fe-4S</keyword>
<sequence>MVQGVEDLRTPLSTILRIEREIRGSIAGFMMPSFVVDLPGGGGKRLAASYESYDKVTGRSTFVAPAVKGRGKEGQVFEYWDPLHSLPRNGEGVEWSGSREG</sequence>
<keyword evidence="1" id="KW-0411">Iron-sulfur</keyword>
<name>A0A8H4VZ92_9HELO</name>
<gene>
    <name evidence="2" type="ORF">G7Y89_g9862</name>
</gene>